<name>A0A956SGN9_UNCEI</name>
<dbReference type="Proteomes" id="UP000739538">
    <property type="component" value="Unassembled WGS sequence"/>
</dbReference>
<accession>A0A956SGN9</accession>
<comment type="caution">
    <text evidence="2">The sequence shown here is derived from an EMBL/GenBank/DDBJ whole genome shotgun (WGS) entry which is preliminary data.</text>
</comment>
<dbReference type="InterPro" id="IPR014710">
    <property type="entry name" value="RmlC-like_jellyroll"/>
</dbReference>
<dbReference type="InterPro" id="IPR000595">
    <property type="entry name" value="cNMP-bd_dom"/>
</dbReference>
<evidence type="ECO:0000259" key="1">
    <source>
        <dbReference type="PROSITE" id="PS50042"/>
    </source>
</evidence>
<organism evidence="2 3">
    <name type="scientific">Eiseniibacteriota bacterium</name>
    <dbReference type="NCBI Taxonomy" id="2212470"/>
    <lineage>
        <taxon>Bacteria</taxon>
        <taxon>Candidatus Eiseniibacteriota</taxon>
    </lineage>
</organism>
<dbReference type="PANTHER" id="PTHR24567">
    <property type="entry name" value="CRP FAMILY TRANSCRIPTIONAL REGULATORY PROTEIN"/>
    <property type="match status" value="1"/>
</dbReference>
<feature type="non-terminal residue" evidence="2">
    <location>
        <position position="184"/>
    </location>
</feature>
<reference evidence="2" key="1">
    <citation type="submission" date="2020-04" db="EMBL/GenBank/DDBJ databases">
        <authorList>
            <person name="Zhang T."/>
        </authorList>
    </citation>
    <scope>NUCLEOTIDE SEQUENCE</scope>
    <source>
        <strain evidence="2">HKST-UBA02</strain>
    </source>
</reference>
<dbReference type="PANTHER" id="PTHR24567:SF26">
    <property type="entry name" value="REGULATORY PROTEIN YEIL"/>
    <property type="match status" value="1"/>
</dbReference>
<proteinExistence type="predicted"/>
<dbReference type="GO" id="GO:0003700">
    <property type="term" value="F:DNA-binding transcription factor activity"/>
    <property type="evidence" value="ECO:0007669"/>
    <property type="project" value="TreeGrafter"/>
</dbReference>
<protein>
    <submittedName>
        <fullName evidence="2">Crp/Fnr family transcriptional regulator</fullName>
    </submittedName>
</protein>
<evidence type="ECO:0000313" key="3">
    <source>
        <dbReference type="Proteomes" id="UP000739538"/>
    </source>
</evidence>
<dbReference type="PROSITE" id="PS50042">
    <property type="entry name" value="CNMP_BINDING_3"/>
    <property type="match status" value="1"/>
</dbReference>
<dbReference type="SUPFAM" id="SSF51206">
    <property type="entry name" value="cAMP-binding domain-like"/>
    <property type="match status" value="1"/>
</dbReference>
<dbReference type="InterPro" id="IPR018490">
    <property type="entry name" value="cNMP-bd_dom_sf"/>
</dbReference>
<feature type="domain" description="Cyclic nucleotide-binding" evidence="1">
    <location>
        <begin position="20"/>
        <end position="123"/>
    </location>
</feature>
<dbReference type="Pfam" id="PF00027">
    <property type="entry name" value="cNMP_binding"/>
    <property type="match status" value="1"/>
</dbReference>
<dbReference type="Gene3D" id="2.60.120.10">
    <property type="entry name" value="Jelly Rolls"/>
    <property type="match status" value="1"/>
</dbReference>
<dbReference type="SMART" id="SM00100">
    <property type="entry name" value="cNMP"/>
    <property type="match status" value="1"/>
</dbReference>
<dbReference type="CDD" id="cd00038">
    <property type="entry name" value="CAP_ED"/>
    <property type="match status" value="1"/>
</dbReference>
<dbReference type="EMBL" id="JAGQHS010000109">
    <property type="protein sequence ID" value="MCA9757613.1"/>
    <property type="molecule type" value="Genomic_DNA"/>
</dbReference>
<dbReference type="GO" id="GO:0005829">
    <property type="term" value="C:cytosol"/>
    <property type="evidence" value="ECO:0007669"/>
    <property type="project" value="TreeGrafter"/>
</dbReference>
<evidence type="ECO:0000313" key="2">
    <source>
        <dbReference type="EMBL" id="MCA9757613.1"/>
    </source>
</evidence>
<gene>
    <name evidence="2" type="ORF">KDA27_17540</name>
</gene>
<reference evidence="2" key="2">
    <citation type="journal article" date="2021" name="Microbiome">
        <title>Successional dynamics and alternative stable states in a saline activated sludge microbial community over 9 years.</title>
        <authorList>
            <person name="Wang Y."/>
            <person name="Ye J."/>
            <person name="Ju F."/>
            <person name="Liu L."/>
            <person name="Boyd J.A."/>
            <person name="Deng Y."/>
            <person name="Parks D.H."/>
            <person name="Jiang X."/>
            <person name="Yin X."/>
            <person name="Woodcroft B.J."/>
            <person name="Tyson G.W."/>
            <person name="Hugenholtz P."/>
            <person name="Polz M.F."/>
            <person name="Zhang T."/>
        </authorList>
    </citation>
    <scope>NUCLEOTIDE SEQUENCE</scope>
    <source>
        <strain evidence="2">HKST-UBA02</strain>
    </source>
</reference>
<dbReference type="AlphaFoldDB" id="A0A956SGN9"/>
<sequence>MSGAKMEPGACQACPGSCPFRRELEAPAFSRLVRDVVPRRFDAHSPILFEGEPAHSTRCVRSGHVKEMRSGRRGEDVILRILGPGAALGLGEVLSGDLYATTVETLGPVEACTIPAQTVREAVEESPRFGLALLKMLAVELREAQDERLRRTEDSVWRRTARALLRLSSASSEVVLPIRRIELA</sequence>
<dbReference type="InterPro" id="IPR050397">
    <property type="entry name" value="Env_Response_Regulators"/>
</dbReference>